<sequence>MCCNKERHTDKHSGKRERASESGFLLPISDQRSTSTNSLPIMDKIKDTAAKATEKVSEVGGKAVEAIENQLERTETLVESGENEADKKPLVRNTPSGQIVDDDTIVIDAKKHR</sequence>
<feature type="compositionally biased region" description="Polar residues" evidence="1">
    <location>
        <begin position="30"/>
        <end position="39"/>
    </location>
</feature>
<accession>A0AAD4QUK3</accession>
<evidence type="ECO:0000313" key="3">
    <source>
        <dbReference type="Proteomes" id="UP001201812"/>
    </source>
</evidence>
<protein>
    <submittedName>
        <fullName evidence="2">Uncharacterized protein</fullName>
    </submittedName>
</protein>
<dbReference type="AlphaFoldDB" id="A0AAD4QUK3"/>
<feature type="region of interest" description="Disordered" evidence="1">
    <location>
        <begin position="1"/>
        <end position="41"/>
    </location>
</feature>
<reference evidence="2" key="1">
    <citation type="submission" date="2022-01" db="EMBL/GenBank/DDBJ databases">
        <title>Genome Sequence Resource for Two Populations of Ditylenchus destructor, the Migratory Endoparasitic Phytonematode.</title>
        <authorList>
            <person name="Zhang H."/>
            <person name="Lin R."/>
            <person name="Xie B."/>
        </authorList>
    </citation>
    <scope>NUCLEOTIDE SEQUENCE</scope>
    <source>
        <strain evidence="2">BazhouSP</strain>
    </source>
</reference>
<evidence type="ECO:0000313" key="2">
    <source>
        <dbReference type="EMBL" id="KAI1702207.1"/>
    </source>
</evidence>
<evidence type="ECO:0000256" key="1">
    <source>
        <dbReference type="SAM" id="MobiDB-lite"/>
    </source>
</evidence>
<dbReference type="Proteomes" id="UP001201812">
    <property type="component" value="Unassembled WGS sequence"/>
</dbReference>
<comment type="caution">
    <text evidence="2">The sequence shown here is derived from an EMBL/GenBank/DDBJ whole genome shotgun (WGS) entry which is preliminary data.</text>
</comment>
<keyword evidence="3" id="KW-1185">Reference proteome</keyword>
<gene>
    <name evidence="2" type="ORF">DdX_15622</name>
</gene>
<name>A0AAD4QUK3_9BILA</name>
<organism evidence="2 3">
    <name type="scientific">Ditylenchus destructor</name>
    <dbReference type="NCBI Taxonomy" id="166010"/>
    <lineage>
        <taxon>Eukaryota</taxon>
        <taxon>Metazoa</taxon>
        <taxon>Ecdysozoa</taxon>
        <taxon>Nematoda</taxon>
        <taxon>Chromadorea</taxon>
        <taxon>Rhabditida</taxon>
        <taxon>Tylenchina</taxon>
        <taxon>Tylenchomorpha</taxon>
        <taxon>Sphaerularioidea</taxon>
        <taxon>Anguinidae</taxon>
        <taxon>Anguininae</taxon>
        <taxon>Ditylenchus</taxon>
    </lineage>
</organism>
<feature type="region of interest" description="Disordered" evidence="1">
    <location>
        <begin position="78"/>
        <end position="97"/>
    </location>
</feature>
<feature type="compositionally biased region" description="Basic and acidic residues" evidence="1">
    <location>
        <begin position="1"/>
        <end position="20"/>
    </location>
</feature>
<dbReference type="EMBL" id="JAKKPZ010000103">
    <property type="protein sequence ID" value="KAI1702207.1"/>
    <property type="molecule type" value="Genomic_DNA"/>
</dbReference>
<proteinExistence type="predicted"/>